<dbReference type="Pfam" id="PF10257">
    <property type="entry name" value="RAI16-like"/>
    <property type="match status" value="1"/>
</dbReference>
<dbReference type="Proteomes" id="UP000554235">
    <property type="component" value="Unassembled WGS sequence"/>
</dbReference>
<dbReference type="Gene3D" id="3.40.50.1820">
    <property type="entry name" value="alpha/beta hydrolase"/>
    <property type="match status" value="1"/>
</dbReference>
<dbReference type="PANTHER" id="PTHR21705:SF11">
    <property type="entry name" value="FHIP FAMILY PROTEIN CG3558"/>
    <property type="match status" value="1"/>
</dbReference>
<comment type="caution">
    <text evidence="4">The sequence shown here is derived from an EMBL/GenBank/DDBJ whole genome shotgun (WGS) entry which is preliminary data.</text>
</comment>
<sequence length="1485" mass="165067">MKSTSLFSAVLLGATVASSSILSRDSGPSSSSKEPEDPIILLSKDESFHFELLFTLGNTIFGAGDVNDALAAAKDIKAGNFTSWLETFHALAEYTKKQAEDADNAYDPLNVREAWFSASNYYRQADFYNHANWTDPRINSFWLEQRAAFDKALAALPVPGERIQIPTDNFTIEAIWYTAAADGVKRPTLVIGNGYDAGQEDSYHSFVVPALARGWNVMTYEGPGQPTVRRNDDIGFIPDWEKVLTPVIDELMNRKGCFVDKDRLVLVGVSMGGYLAARAAAFEPRIKALILNGGVWDVYEGYAGQLTPDLRELLAAGKQEEFDEAALPLFDSPQVPTTVRWGLEHGLWSFKQHSPYLWLESLKQYTLKDVVEKINVPVLVVDSEFEGFFAGQPEVVKDALGDKATYKFFNGTAGYHVQVGAGQEWNRSTLERAEARFFSEAEVELDEKVYIDHLSPRRRNAVKVTILPAIVAWGRLQQRHGLCEPPNKTLLAQTWALQLTVVLTVVAPVEPPLLRELTQGSGKGSCEATAPATWRASNLSRDSDAAETLEIHLQELTNILSDESRRPLPHPCIQYCSIKQIYVPIGKIATTSYNEWIIKEAVLFFATLIESEEEAFVENQTFSASLTNLLVRITGVNSVRLGLDTESRVVELAFNITTKIRLDPSILPAWFKTHRGVALQQREKEESNRDAFVGRTQRADFPLFYILMDYIHHEGKVGDFARTGLLYIIEAASSSGPLEQWIVESDLSTLMATGLGALYSQLSRKLVIDHLPHDLPPILALSDYEHPTSNYEIISSCSPEFQSHLETFLSHLLFWQDVLNHCRSVEVKSTLLEHFQVIFLQQLLYPSLLESSDIDGGSSVAVLTYLRRILESLDHPDMINLILHYLLALPDSVSSKRPGSSSSVSKARKRKSMDLATMLAEKSDPTATPLLFNLVDLILACLRSRNQQTIHVTLQLVSAILKRHHRYAVITLLRTEILPIQNAVRTVGAQEQEVEYIMSLAGAIGGDDNFDEVYQAVLRDTMSRLESHPCSLKLVAPRVSTSNQRLPDSLPGAPRDVGEHTLRPDDPLLNALLDLLETFFVNPVETNLSVTETLVDLAICGFMKIEGWLTRSPNSYKYEEEKSDHKQGDDETAETEVDEDLEGLPTSPEQEQLKAMERCRERPQWSQASLPRVLNVLKRLEEQVSSYRRTIPRFDELVQQRRDAFKTADTMLHSAGPTPKATPVQQDTPDRRSFEEASRNGSPSRPSALEGLAHRLLSELGTPSRSISPRGRKELGRSSGSGNATPGKPGLAPPKEISHSRGRGTPGRSHSPSRGRDHTDPAQQAREEALAQQMAEYAAMDQTILSKRVGLPELKVDPIPLKFDKKPMPEPVETADVGEDEETELTPAEAEKDEEAKPGPVEAEAAGAETTEATEATDTEEPNEEDAQPETPEPATPDAREERQTTATVSVSHIVTNVIILQSFLFEVASLIQVRAGLFDEVRFI</sequence>
<feature type="region of interest" description="Disordered" evidence="1">
    <location>
        <begin position="1210"/>
        <end position="1329"/>
    </location>
</feature>
<organism evidence="4 5">
    <name type="scientific">Fusarium albosuccineum</name>
    <dbReference type="NCBI Taxonomy" id="1237068"/>
    <lineage>
        <taxon>Eukaryota</taxon>
        <taxon>Fungi</taxon>
        <taxon>Dikarya</taxon>
        <taxon>Ascomycota</taxon>
        <taxon>Pezizomycotina</taxon>
        <taxon>Sordariomycetes</taxon>
        <taxon>Hypocreomycetidae</taxon>
        <taxon>Hypocreales</taxon>
        <taxon>Nectriaceae</taxon>
        <taxon>Fusarium</taxon>
        <taxon>Fusarium decemcellulare species complex</taxon>
    </lineage>
</organism>
<dbReference type="InterPro" id="IPR029058">
    <property type="entry name" value="AB_hydrolase_fold"/>
</dbReference>
<gene>
    <name evidence="4" type="ORF">FALBO_2889</name>
</gene>
<feature type="region of interest" description="Disordered" evidence="1">
    <location>
        <begin position="1119"/>
        <end position="1149"/>
    </location>
</feature>
<feature type="compositionally biased region" description="Acidic residues" evidence="1">
    <location>
        <begin position="1130"/>
        <end position="1142"/>
    </location>
</feature>
<protein>
    <submittedName>
        <fullName evidence="4">Retinoic acid induced 16</fullName>
    </submittedName>
</protein>
<dbReference type="EMBL" id="JAADYS010000383">
    <property type="protein sequence ID" value="KAF4470217.1"/>
    <property type="molecule type" value="Genomic_DNA"/>
</dbReference>
<feature type="compositionally biased region" description="Acidic residues" evidence="1">
    <location>
        <begin position="1415"/>
        <end position="1428"/>
    </location>
</feature>
<evidence type="ECO:0000256" key="2">
    <source>
        <dbReference type="SAM" id="SignalP"/>
    </source>
</evidence>
<dbReference type="Pfam" id="PF12697">
    <property type="entry name" value="Abhydrolase_6"/>
    <property type="match status" value="1"/>
</dbReference>
<dbReference type="InterPro" id="IPR000073">
    <property type="entry name" value="AB_hydrolase_1"/>
</dbReference>
<feature type="domain" description="AB hydrolase-1" evidence="3">
    <location>
        <begin position="203"/>
        <end position="318"/>
    </location>
</feature>
<feature type="signal peptide" evidence="2">
    <location>
        <begin position="1"/>
        <end position="19"/>
    </location>
</feature>
<feature type="compositionally biased region" description="Basic and acidic residues" evidence="1">
    <location>
        <begin position="1314"/>
        <end position="1329"/>
    </location>
</feature>
<dbReference type="InterPro" id="IPR019384">
    <property type="entry name" value="FHIP"/>
</dbReference>
<feature type="compositionally biased region" description="Basic and acidic residues" evidence="1">
    <location>
        <begin position="1119"/>
        <end position="1129"/>
    </location>
</feature>
<dbReference type="Gene3D" id="1.20.1440.110">
    <property type="entry name" value="acylaminoacyl peptidase"/>
    <property type="match status" value="1"/>
</dbReference>
<evidence type="ECO:0000313" key="4">
    <source>
        <dbReference type="EMBL" id="KAF4470217.1"/>
    </source>
</evidence>
<dbReference type="PANTHER" id="PTHR21705">
    <property type="entry name" value="RAI16 PROTEIN-RELATED"/>
    <property type="match status" value="1"/>
</dbReference>
<evidence type="ECO:0000313" key="5">
    <source>
        <dbReference type="Proteomes" id="UP000554235"/>
    </source>
</evidence>
<evidence type="ECO:0000259" key="3">
    <source>
        <dbReference type="Pfam" id="PF12697"/>
    </source>
</evidence>
<feature type="compositionally biased region" description="Low complexity" evidence="1">
    <location>
        <begin position="1398"/>
        <end position="1414"/>
    </location>
</feature>
<keyword evidence="5" id="KW-1185">Reference proteome</keyword>
<feature type="region of interest" description="Disordered" evidence="1">
    <location>
        <begin position="1359"/>
        <end position="1445"/>
    </location>
</feature>
<name>A0A8H4LL89_9HYPO</name>
<dbReference type="OrthoDB" id="5350595at2759"/>
<evidence type="ECO:0000256" key="1">
    <source>
        <dbReference type="SAM" id="MobiDB-lite"/>
    </source>
</evidence>
<feature type="chain" id="PRO_5034152668" evidence="2">
    <location>
        <begin position="20"/>
        <end position="1485"/>
    </location>
</feature>
<dbReference type="SUPFAM" id="SSF53474">
    <property type="entry name" value="alpha/beta-Hydrolases"/>
    <property type="match status" value="1"/>
</dbReference>
<accession>A0A8H4LL89</accession>
<feature type="compositionally biased region" description="Basic and acidic residues" evidence="1">
    <location>
        <begin position="1228"/>
        <end position="1238"/>
    </location>
</feature>
<proteinExistence type="predicted"/>
<keyword evidence="2" id="KW-0732">Signal</keyword>
<reference evidence="4 5" key="1">
    <citation type="submission" date="2020-01" db="EMBL/GenBank/DDBJ databases">
        <title>Identification and distribution of gene clusters putatively required for synthesis of sphingolipid metabolism inhibitors in phylogenetically diverse species of the filamentous fungus Fusarium.</title>
        <authorList>
            <person name="Kim H.-S."/>
            <person name="Busman M."/>
            <person name="Brown D.W."/>
            <person name="Divon H."/>
            <person name="Uhlig S."/>
            <person name="Proctor R.H."/>
        </authorList>
    </citation>
    <scope>NUCLEOTIDE SEQUENCE [LARGE SCALE GENOMIC DNA]</scope>
    <source>
        <strain evidence="4 5">NRRL 20459</strain>
    </source>
</reference>